<feature type="coiled-coil region" evidence="2">
    <location>
        <begin position="364"/>
        <end position="440"/>
    </location>
</feature>
<sequence length="556" mass="65508">MIGDDNPKKALAMLDSLKILIREESDYVKNKYDLLQIRLNDKADNIPNSDIMIKNLIGYFEENGSMHDRQEVYYYAGSVYRDLQDTPRSLEYFLKSIEYAKNENDCDSVMMRNAYSNLNDLYYKVQNYNDAVKMAQKELEITKQMRKNTTLPYLHIGTAFLAQNNQQQACIAFDAAFDEIVRSKNTSRHEDALFYLLCDYSVLKQSSSARECFSLIETDPIYEFSDFHCMAFAQYYELCNREDSAIIYAKLLLNKGKDIYNMYDASKLLYRIYDRMGDMKNANYYAGVYMQISDSLDFGKRQELAATVNNEFQYHLDQKKEQTLKDEKEKYKNTLIFVVMTTILLACVAYIFYVRRRNKHLKEVVSLSAELQRVSNDEQQLRKDIEQKEKELARSKKSLEKSSDELSNVKRELQRVNTELSDYHEALKAKEKQLSEKMDQNKTFIKLLHQSELEGKAEDVIYAIRQSSKGKKNMKSSDWKQLYQAVDKLYPLFKDRLLKELGNFTEQQMQVCYLMRIGLSKPQIQSMTELSRVTIWRWVKKYDWILTPDEEAESKE</sequence>
<evidence type="ECO:0008006" key="6">
    <source>
        <dbReference type="Google" id="ProtNLM"/>
    </source>
</evidence>
<keyword evidence="3" id="KW-1133">Transmembrane helix</keyword>
<keyword evidence="3" id="KW-0472">Membrane</keyword>
<evidence type="ECO:0000313" key="5">
    <source>
        <dbReference type="Proteomes" id="UP000887043"/>
    </source>
</evidence>
<comment type="caution">
    <text evidence="4">The sequence shown here is derived from an EMBL/GenBank/DDBJ whole genome shotgun (WGS) entry which is preliminary data.</text>
</comment>
<dbReference type="Proteomes" id="UP000887043">
    <property type="component" value="Unassembled WGS sequence"/>
</dbReference>
<reference evidence="4" key="1">
    <citation type="submission" date="2021-08" db="EMBL/GenBank/DDBJ databases">
        <title>Prevotella lacticifex sp. nov., isolated from rumen of cow.</title>
        <authorList>
            <person name="Shinkai T."/>
            <person name="Ikeyama N."/>
            <person name="Kumagai M."/>
            <person name="Ohmori H."/>
            <person name="Sakamoto M."/>
            <person name="Ohkuma M."/>
            <person name="Mitsumori M."/>
        </authorList>
    </citation>
    <scope>NUCLEOTIDE SEQUENCE</scope>
    <source>
        <strain evidence="4">DSM 11371</strain>
    </source>
</reference>
<feature type="repeat" description="TPR" evidence="1">
    <location>
        <begin position="112"/>
        <end position="145"/>
    </location>
</feature>
<dbReference type="EMBL" id="BPTR01000001">
    <property type="protein sequence ID" value="GJG28676.1"/>
    <property type="molecule type" value="Genomic_DNA"/>
</dbReference>
<evidence type="ECO:0000256" key="3">
    <source>
        <dbReference type="SAM" id="Phobius"/>
    </source>
</evidence>
<accession>A0AA37MJJ1</accession>
<dbReference type="Gene3D" id="1.25.40.10">
    <property type="entry name" value="Tetratricopeptide repeat domain"/>
    <property type="match status" value="1"/>
</dbReference>
<feature type="repeat" description="TPR" evidence="1">
    <location>
        <begin position="70"/>
        <end position="103"/>
    </location>
</feature>
<dbReference type="InterPro" id="IPR019734">
    <property type="entry name" value="TPR_rpt"/>
</dbReference>
<dbReference type="SUPFAM" id="SSF48452">
    <property type="entry name" value="TPR-like"/>
    <property type="match status" value="1"/>
</dbReference>
<name>A0AA37MJJ1_SEGBR</name>
<evidence type="ECO:0000256" key="1">
    <source>
        <dbReference type="PROSITE-ProRule" id="PRU00339"/>
    </source>
</evidence>
<dbReference type="PROSITE" id="PS50005">
    <property type="entry name" value="TPR"/>
    <property type="match status" value="2"/>
</dbReference>
<keyword evidence="3" id="KW-0812">Transmembrane</keyword>
<dbReference type="InterPro" id="IPR011990">
    <property type="entry name" value="TPR-like_helical_dom_sf"/>
</dbReference>
<keyword evidence="2" id="KW-0175">Coiled coil</keyword>
<evidence type="ECO:0000256" key="2">
    <source>
        <dbReference type="SAM" id="Coils"/>
    </source>
</evidence>
<feature type="transmembrane region" description="Helical" evidence="3">
    <location>
        <begin position="334"/>
        <end position="353"/>
    </location>
</feature>
<dbReference type="AlphaFoldDB" id="A0AA37MJJ1"/>
<proteinExistence type="predicted"/>
<evidence type="ECO:0000313" key="4">
    <source>
        <dbReference type="EMBL" id="GJG28676.1"/>
    </source>
</evidence>
<protein>
    <recommendedName>
        <fullName evidence="6">Tetratricopeptide repeat protein</fullName>
    </recommendedName>
</protein>
<gene>
    <name evidence="4" type="ORF">PRRU23_23760</name>
</gene>
<dbReference type="Pfam" id="PF13424">
    <property type="entry name" value="TPR_12"/>
    <property type="match status" value="1"/>
</dbReference>
<organism evidence="4 5">
    <name type="scientific">Segatella bryantii</name>
    <name type="common">Prevotella bryantii</name>
    <dbReference type="NCBI Taxonomy" id="77095"/>
    <lineage>
        <taxon>Bacteria</taxon>
        <taxon>Pseudomonadati</taxon>
        <taxon>Bacteroidota</taxon>
        <taxon>Bacteroidia</taxon>
        <taxon>Bacteroidales</taxon>
        <taxon>Prevotellaceae</taxon>
        <taxon>Segatella</taxon>
    </lineage>
</organism>
<keyword evidence="1" id="KW-0802">TPR repeat</keyword>